<evidence type="ECO:0000256" key="1">
    <source>
        <dbReference type="ARBA" id="ARBA00004651"/>
    </source>
</evidence>
<comment type="subcellular location">
    <subcellularLocation>
        <location evidence="1 9">Cell membrane</location>
        <topology evidence="1 9">Multi-pass membrane protein</topology>
    </subcellularLocation>
</comment>
<feature type="transmembrane region" description="Helical" evidence="9">
    <location>
        <begin position="243"/>
        <end position="262"/>
    </location>
</feature>
<feature type="transmembrane region" description="Helical" evidence="9">
    <location>
        <begin position="99"/>
        <end position="119"/>
    </location>
</feature>
<sequence>MDMFERSVDFLNTILWDYLLIFGLIGVGIFMTIRLKFLQFTRVFPALKKMVVDIVKKKPVEEGKMSPFQALSTAVAAQVGTGNIVGVATAIAAGGPGAAFWMIVSAFFGMATIFSESVLSQKYRETKDGEVTGGPAYYIKNGLKSKNLAMFFAVTCIISLGIVGVMVQSNSVAGSVSSAFGVPVVATTAVLAVTVAFVLMGGMERIASFSEKVIPVMAGLYIAGSAAIVVMNIGNLIPAIESIFLGAFSPEAIGGGVLGVTVQQTIRFGLARGLFSNEAGMGSTPHSHAVADVPHPAEQGFTAMIGVLISTFIICLSTVMVNMTSGSYDVGMSAAEMTKNATVMTQNGFATGFGSFGGMFLSICLSFFSLTTIVGWYFFAESNVKFVFNSKAKTLNTFKALALTALVIGTMIDATFVWKLADLFMGLMAIPNIIAVFMLSRETRAILDDYDNCVKEGNVHWDYEYQDLAEEEQTSRKPVLRKGIGTTMIK</sequence>
<dbReference type="GO" id="GO:0005283">
    <property type="term" value="F:amino acid:sodium symporter activity"/>
    <property type="evidence" value="ECO:0007669"/>
    <property type="project" value="InterPro"/>
</dbReference>
<reference evidence="10 11" key="1">
    <citation type="submission" date="2016-09" db="EMBL/GenBank/DDBJ databases">
        <title>Genome sequence of Eubacterium angustum.</title>
        <authorList>
            <person name="Poehlein A."/>
            <person name="Daniel R."/>
        </authorList>
    </citation>
    <scope>NUCLEOTIDE SEQUENCE [LARGE SCALE GENOMIC DNA]</scope>
    <source>
        <strain evidence="10 11">DSM 1989</strain>
    </source>
</reference>
<keyword evidence="6 9" id="KW-0769">Symport</keyword>
<evidence type="ECO:0000256" key="9">
    <source>
        <dbReference type="RuleBase" id="RU363064"/>
    </source>
</evidence>
<keyword evidence="3 9" id="KW-0813">Transport</keyword>
<feature type="transmembrane region" description="Helical" evidence="9">
    <location>
        <begin position="15"/>
        <end position="33"/>
    </location>
</feature>
<dbReference type="GO" id="GO:0005886">
    <property type="term" value="C:plasma membrane"/>
    <property type="evidence" value="ECO:0007669"/>
    <property type="project" value="UniProtKB-SubCell"/>
</dbReference>
<feature type="transmembrane region" description="Helical" evidence="9">
    <location>
        <begin position="301"/>
        <end position="323"/>
    </location>
</feature>
<dbReference type="Pfam" id="PF01235">
    <property type="entry name" value="Na_Ala_symp"/>
    <property type="match status" value="1"/>
</dbReference>
<keyword evidence="4 9" id="KW-1003">Cell membrane</keyword>
<feature type="transmembrane region" description="Helical" evidence="9">
    <location>
        <begin position="74"/>
        <end position="93"/>
    </location>
</feature>
<keyword evidence="8 9" id="KW-0472">Membrane</keyword>
<feature type="transmembrane region" description="Helical" evidence="9">
    <location>
        <begin position="423"/>
        <end position="440"/>
    </location>
</feature>
<accession>A0A1S1V9P4</accession>
<keyword evidence="11" id="KW-1185">Reference proteome</keyword>
<dbReference type="PANTHER" id="PTHR30330">
    <property type="entry name" value="AGSS FAMILY TRANSPORTER, SODIUM-ALANINE"/>
    <property type="match status" value="1"/>
</dbReference>
<proteinExistence type="inferred from homology"/>
<dbReference type="PRINTS" id="PR00175">
    <property type="entry name" value="NAALASMPORT"/>
</dbReference>
<dbReference type="OrthoDB" id="9804874at2"/>
<keyword evidence="7 9" id="KW-1133">Transmembrane helix</keyword>
<name>A0A1S1V9P4_9FIRM</name>
<dbReference type="Gene3D" id="1.20.1740.10">
    <property type="entry name" value="Amino acid/polyamine transporter I"/>
    <property type="match status" value="1"/>
</dbReference>
<organism evidence="10 11">
    <name type="scientific">Andreesenia angusta</name>
    <dbReference type="NCBI Taxonomy" id="39480"/>
    <lineage>
        <taxon>Bacteria</taxon>
        <taxon>Bacillati</taxon>
        <taxon>Bacillota</taxon>
        <taxon>Tissierellia</taxon>
        <taxon>Tissierellales</taxon>
        <taxon>Gottschalkiaceae</taxon>
        <taxon>Andreesenia</taxon>
    </lineage>
</organism>
<dbReference type="STRING" id="39480.EUAN_01660"/>
<dbReference type="Proteomes" id="UP000180254">
    <property type="component" value="Unassembled WGS sequence"/>
</dbReference>
<dbReference type="RefSeq" id="WP_071060682.1">
    <property type="nucleotide sequence ID" value="NZ_MKIE01000001.1"/>
</dbReference>
<evidence type="ECO:0000256" key="7">
    <source>
        <dbReference type="ARBA" id="ARBA00022989"/>
    </source>
</evidence>
<evidence type="ECO:0000256" key="6">
    <source>
        <dbReference type="ARBA" id="ARBA00022847"/>
    </source>
</evidence>
<feature type="transmembrane region" description="Helical" evidence="9">
    <location>
        <begin position="213"/>
        <end position="237"/>
    </location>
</feature>
<evidence type="ECO:0000313" key="10">
    <source>
        <dbReference type="EMBL" id="OHW63302.1"/>
    </source>
</evidence>
<dbReference type="FunFam" id="1.20.1740.10:FF:000004">
    <property type="entry name" value="Sodium:alanine symporter family protein"/>
    <property type="match status" value="1"/>
</dbReference>
<dbReference type="EMBL" id="MKIE01000001">
    <property type="protein sequence ID" value="OHW63302.1"/>
    <property type="molecule type" value="Genomic_DNA"/>
</dbReference>
<evidence type="ECO:0000313" key="11">
    <source>
        <dbReference type="Proteomes" id="UP000180254"/>
    </source>
</evidence>
<comment type="similarity">
    <text evidence="2 9">Belongs to the alanine or glycine:cation symporter (AGCS) (TC 2.A.25) family.</text>
</comment>
<keyword evidence="5 9" id="KW-0812">Transmembrane</keyword>
<evidence type="ECO:0000256" key="3">
    <source>
        <dbReference type="ARBA" id="ARBA00022448"/>
    </source>
</evidence>
<dbReference type="NCBIfam" id="TIGR00835">
    <property type="entry name" value="agcS"/>
    <property type="match status" value="1"/>
</dbReference>
<feature type="transmembrane region" description="Helical" evidence="9">
    <location>
        <begin position="359"/>
        <end position="379"/>
    </location>
</feature>
<evidence type="ECO:0000256" key="5">
    <source>
        <dbReference type="ARBA" id="ARBA00022692"/>
    </source>
</evidence>
<comment type="caution">
    <text evidence="10">The sequence shown here is derived from an EMBL/GenBank/DDBJ whole genome shotgun (WGS) entry which is preliminary data.</text>
</comment>
<evidence type="ECO:0000256" key="8">
    <source>
        <dbReference type="ARBA" id="ARBA00023136"/>
    </source>
</evidence>
<dbReference type="PANTHER" id="PTHR30330:SF14">
    <property type="entry name" value="SODIUM_AMINO ACID (ALANINE) SYMPORTER"/>
    <property type="match status" value="1"/>
</dbReference>
<evidence type="ECO:0000256" key="2">
    <source>
        <dbReference type="ARBA" id="ARBA00009261"/>
    </source>
</evidence>
<feature type="transmembrane region" description="Helical" evidence="9">
    <location>
        <begin position="179"/>
        <end position="201"/>
    </location>
</feature>
<protein>
    <submittedName>
        <fullName evidence="10">Amino-acid carrier protein AlsT</fullName>
    </submittedName>
</protein>
<feature type="transmembrane region" description="Helical" evidence="9">
    <location>
        <begin position="400"/>
        <end position="417"/>
    </location>
</feature>
<gene>
    <name evidence="10" type="primary">alsT_1</name>
    <name evidence="10" type="ORF">EUAN_01660</name>
</gene>
<dbReference type="AlphaFoldDB" id="A0A1S1V9P4"/>
<dbReference type="InterPro" id="IPR001463">
    <property type="entry name" value="Na/Ala_symport"/>
</dbReference>
<evidence type="ECO:0000256" key="4">
    <source>
        <dbReference type="ARBA" id="ARBA00022475"/>
    </source>
</evidence>
<feature type="transmembrane region" description="Helical" evidence="9">
    <location>
        <begin position="148"/>
        <end position="167"/>
    </location>
</feature>